<dbReference type="GO" id="GO:0032791">
    <property type="term" value="F:lead ion binding"/>
    <property type="evidence" value="ECO:0007669"/>
    <property type="project" value="TreeGrafter"/>
</dbReference>
<dbReference type="InterPro" id="IPR001845">
    <property type="entry name" value="HTH_ArsR_DNA-bd_dom"/>
</dbReference>
<dbReference type="EMBL" id="BMFA01000006">
    <property type="protein sequence ID" value="GGB50073.1"/>
    <property type="molecule type" value="Genomic_DNA"/>
</dbReference>
<keyword evidence="3" id="KW-1185">Reference proteome</keyword>
<evidence type="ECO:0000259" key="1">
    <source>
        <dbReference type="PROSITE" id="PS50987"/>
    </source>
</evidence>
<dbReference type="InterPro" id="IPR036390">
    <property type="entry name" value="WH_DNA-bd_sf"/>
</dbReference>
<dbReference type="CDD" id="cd00090">
    <property type="entry name" value="HTH_ARSR"/>
    <property type="match status" value="1"/>
</dbReference>
<dbReference type="OrthoDB" id="9797716at2"/>
<dbReference type="SUPFAM" id="SSF46785">
    <property type="entry name" value="Winged helix' DNA-binding domain"/>
    <property type="match status" value="1"/>
</dbReference>
<gene>
    <name evidence="2" type="ORF">GCM10011316_22730</name>
</gene>
<evidence type="ECO:0000313" key="3">
    <source>
        <dbReference type="Proteomes" id="UP000605148"/>
    </source>
</evidence>
<accession>A0A916TKC3</accession>
<dbReference type="SMART" id="SM00418">
    <property type="entry name" value="HTH_ARSR"/>
    <property type="match status" value="1"/>
</dbReference>
<organism evidence="2 3">
    <name type="scientific">Roseibium aquae</name>
    <dbReference type="NCBI Taxonomy" id="1323746"/>
    <lineage>
        <taxon>Bacteria</taxon>
        <taxon>Pseudomonadati</taxon>
        <taxon>Pseudomonadota</taxon>
        <taxon>Alphaproteobacteria</taxon>
        <taxon>Hyphomicrobiales</taxon>
        <taxon>Stappiaceae</taxon>
        <taxon>Roseibium</taxon>
    </lineage>
</organism>
<sequence length="229" mass="24721">MKEGPDIAQIGALIGDPARANMLTALMSGKALTVSELAQEAGVGLSTASSHLTKLQDGGLLSQAKQGRHRYFTLAGPEVGEVLEALMGLAAHQGHLRTRTGPKDPALRAARVCYDHLAGDMAVRIFDSLSQRDFLSLDTHTSSLALTHEGENFVEKLGIDLEPLKKGRRPVCRSCLDWSERRNHLAGALGAALLTRFQDLGWARREKASRIVQISPAGQQELLKVFPVA</sequence>
<dbReference type="GO" id="GO:0046686">
    <property type="term" value="P:response to cadmium ion"/>
    <property type="evidence" value="ECO:0007669"/>
    <property type="project" value="TreeGrafter"/>
</dbReference>
<dbReference type="PROSITE" id="PS50987">
    <property type="entry name" value="HTH_ARSR_2"/>
    <property type="match status" value="1"/>
</dbReference>
<comment type="caution">
    <text evidence="2">The sequence shown here is derived from an EMBL/GenBank/DDBJ whole genome shotgun (WGS) entry which is preliminary data.</text>
</comment>
<proteinExistence type="predicted"/>
<reference evidence="2" key="1">
    <citation type="journal article" date="2014" name="Int. J. Syst. Evol. Microbiol.">
        <title>Complete genome sequence of Corynebacterium casei LMG S-19264T (=DSM 44701T), isolated from a smear-ripened cheese.</title>
        <authorList>
            <consortium name="US DOE Joint Genome Institute (JGI-PGF)"/>
            <person name="Walter F."/>
            <person name="Albersmeier A."/>
            <person name="Kalinowski J."/>
            <person name="Ruckert C."/>
        </authorList>
    </citation>
    <scope>NUCLEOTIDE SEQUENCE</scope>
    <source>
        <strain evidence="2">CGMCC 1.12426</strain>
    </source>
</reference>
<name>A0A916TKC3_9HYPH</name>
<feature type="domain" description="HTH arsR-type" evidence="1">
    <location>
        <begin position="1"/>
        <end position="94"/>
    </location>
</feature>
<dbReference type="GO" id="GO:0097063">
    <property type="term" value="F:cadmium ion sensor activity"/>
    <property type="evidence" value="ECO:0007669"/>
    <property type="project" value="TreeGrafter"/>
</dbReference>
<dbReference type="PANTHER" id="PTHR39168:SF1">
    <property type="entry name" value="TRANSCRIPTIONAL REGULATORY PROTEIN"/>
    <property type="match status" value="1"/>
</dbReference>
<evidence type="ECO:0000313" key="2">
    <source>
        <dbReference type="EMBL" id="GGB50073.1"/>
    </source>
</evidence>
<dbReference type="Proteomes" id="UP000605148">
    <property type="component" value="Unassembled WGS sequence"/>
</dbReference>
<dbReference type="RefSeq" id="WP_150496250.1">
    <property type="nucleotide sequence ID" value="NZ_BMFA01000006.1"/>
</dbReference>
<dbReference type="InterPro" id="IPR052543">
    <property type="entry name" value="HTH_Metal-responsive_Reg"/>
</dbReference>
<dbReference type="GO" id="GO:0010288">
    <property type="term" value="P:response to lead ion"/>
    <property type="evidence" value="ECO:0007669"/>
    <property type="project" value="TreeGrafter"/>
</dbReference>
<dbReference type="NCBIfam" id="NF033788">
    <property type="entry name" value="HTH_metalloreg"/>
    <property type="match status" value="1"/>
</dbReference>
<reference evidence="2" key="2">
    <citation type="submission" date="2020-09" db="EMBL/GenBank/DDBJ databases">
        <authorList>
            <person name="Sun Q."/>
            <person name="Zhou Y."/>
        </authorList>
    </citation>
    <scope>NUCLEOTIDE SEQUENCE</scope>
    <source>
        <strain evidence="2">CGMCC 1.12426</strain>
    </source>
</reference>
<protein>
    <submittedName>
        <fullName evidence="2">Transcriptional regulator</fullName>
    </submittedName>
</protein>
<dbReference type="InterPro" id="IPR036388">
    <property type="entry name" value="WH-like_DNA-bd_sf"/>
</dbReference>
<dbReference type="InterPro" id="IPR011991">
    <property type="entry name" value="ArsR-like_HTH"/>
</dbReference>
<dbReference type="Pfam" id="PF12840">
    <property type="entry name" value="HTH_20"/>
    <property type="match status" value="1"/>
</dbReference>
<dbReference type="PANTHER" id="PTHR39168">
    <property type="entry name" value="TRANSCRIPTIONAL REGULATOR-RELATED"/>
    <property type="match status" value="1"/>
</dbReference>
<dbReference type="GO" id="GO:0003677">
    <property type="term" value="F:DNA binding"/>
    <property type="evidence" value="ECO:0007669"/>
    <property type="project" value="TreeGrafter"/>
</dbReference>
<dbReference type="GO" id="GO:0003700">
    <property type="term" value="F:DNA-binding transcription factor activity"/>
    <property type="evidence" value="ECO:0007669"/>
    <property type="project" value="InterPro"/>
</dbReference>
<dbReference type="Gene3D" id="1.10.10.10">
    <property type="entry name" value="Winged helix-like DNA-binding domain superfamily/Winged helix DNA-binding domain"/>
    <property type="match status" value="1"/>
</dbReference>
<dbReference type="AlphaFoldDB" id="A0A916TKC3"/>